<protein>
    <submittedName>
        <fullName evidence="3">Uncharacterized protein</fullName>
    </submittedName>
</protein>
<feature type="compositionally biased region" description="Basic residues" evidence="1">
    <location>
        <begin position="109"/>
        <end position="120"/>
    </location>
</feature>
<gene>
    <name evidence="3" type="ORF">K489DRAFT_372945</name>
</gene>
<proteinExistence type="predicted"/>
<dbReference type="AlphaFoldDB" id="A0A6J3LVA3"/>
<reference evidence="3" key="1">
    <citation type="submission" date="2020-01" db="EMBL/GenBank/DDBJ databases">
        <authorList>
            <consortium name="DOE Joint Genome Institute"/>
            <person name="Haridas S."/>
            <person name="Albert R."/>
            <person name="Binder M."/>
            <person name="Bloem J."/>
            <person name="Labutti K."/>
            <person name="Salamov A."/>
            <person name="Andreopoulos B."/>
            <person name="Baker S.E."/>
            <person name="Barry K."/>
            <person name="Bills G."/>
            <person name="Bluhm B.H."/>
            <person name="Cannon C."/>
            <person name="Castanera R."/>
            <person name="Culley D.E."/>
            <person name="Daum C."/>
            <person name="Ezra D."/>
            <person name="Gonzalez J.B."/>
            <person name="Henrissat B."/>
            <person name="Kuo A."/>
            <person name="Liang C."/>
            <person name="Lipzen A."/>
            <person name="Lutzoni F."/>
            <person name="Magnuson J."/>
            <person name="Mondo S."/>
            <person name="Nolan M."/>
            <person name="Ohm R."/>
            <person name="Pangilinan J."/>
            <person name="Park H.-J."/>
            <person name="Ramirez L."/>
            <person name="Alfaro M."/>
            <person name="Sun H."/>
            <person name="Tritt A."/>
            <person name="Yoshinaga Y."/>
            <person name="Zwiers L.-H."/>
            <person name="Turgeon B.G."/>
            <person name="Goodwin S.B."/>
            <person name="Spatafora J.W."/>
            <person name="Crous P.W."/>
            <person name="Grigoriev I.V."/>
        </authorList>
    </citation>
    <scope>NUCLEOTIDE SEQUENCE</scope>
    <source>
        <strain evidence="3">CBS 342.82</strain>
    </source>
</reference>
<name>A0A6J3LVA3_9PEZI</name>
<evidence type="ECO:0000313" key="3">
    <source>
        <dbReference type="RefSeq" id="XP_033456732.1"/>
    </source>
</evidence>
<accession>A0A6J3LVA3</accession>
<reference evidence="3" key="3">
    <citation type="submission" date="2025-08" db="UniProtKB">
        <authorList>
            <consortium name="RefSeq"/>
        </authorList>
    </citation>
    <scope>IDENTIFICATION</scope>
    <source>
        <strain evidence="3">CBS 342.82</strain>
    </source>
</reference>
<reference evidence="3" key="2">
    <citation type="submission" date="2020-04" db="EMBL/GenBank/DDBJ databases">
        <authorList>
            <consortium name="NCBI Genome Project"/>
        </authorList>
    </citation>
    <scope>NUCLEOTIDE SEQUENCE</scope>
    <source>
        <strain evidence="3">CBS 342.82</strain>
    </source>
</reference>
<dbReference type="GeneID" id="54361177"/>
<evidence type="ECO:0000313" key="2">
    <source>
        <dbReference type="Proteomes" id="UP000504637"/>
    </source>
</evidence>
<organism evidence="3">
    <name type="scientific">Dissoconium aciculare CBS 342.82</name>
    <dbReference type="NCBI Taxonomy" id="1314786"/>
    <lineage>
        <taxon>Eukaryota</taxon>
        <taxon>Fungi</taxon>
        <taxon>Dikarya</taxon>
        <taxon>Ascomycota</taxon>
        <taxon>Pezizomycotina</taxon>
        <taxon>Dothideomycetes</taxon>
        <taxon>Dothideomycetidae</taxon>
        <taxon>Mycosphaerellales</taxon>
        <taxon>Dissoconiaceae</taxon>
        <taxon>Dissoconium</taxon>
    </lineage>
</organism>
<keyword evidence="2" id="KW-1185">Reference proteome</keyword>
<feature type="region of interest" description="Disordered" evidence="1">
    <location>
        <begin position="101"/>
        <end position="120"/>
    </location>
</feature>
<evidence type="ECO:0000256" key="1">
    <source>
        <dbReference type="SAM" id="MobiDB-lite"/>
    </source>
</evidence>
<sequence>MSASYRLPYVQIGLILQALSSIPSSCEIRPHLPIAAYGRSTDLSAALSIPMDRLYVSLQLSSIMLLPDQGCPIQSAAAVDTHDLVLKSLLLSHARGRELPKNPAMRLRNPAKHTYPHRRL</sequence>
<dbReference type="Proteomes" id="UP000504637">
    <property type="component" value="Unplaced"/>
</dbReference>
<dbReference type="RefSeq" id="XP_033456732.1">
    <property type="nucleotide sequence ID" value="XM_033603377.1"/>
</dbReference>